<feature type="domain" description="Reverse transcriptase" evidence="1">
    <location>
        <begin position="507"/>
        <end position="783"/>
    </location>
</feature>
<dbReference type="InterPro" id="IPR005135">
    <property type="entry name" value="Endo/exonuclease/phosphatase"/>
</dbReference>
<reference evidence="2" key="1">
    <citation type="submission" date="2025-08" db="UniProtKB">
        <authorList>
            <consortium name="Ensembl"/>
        </authorList>
    </citation>
    <scope>IDENTIFICATION</scope>
</reference>
<evidence type="ECO:0000313" key="3">
    <source>
        <dbReference type="Proteomes" id="UP000694700"/>
    </source>
</evidence>
<dbReference type="Gene3D" id="3.60.10.10">
    <property type="entry name" value="Endonuclease/exonuclease/phosphatase"/>
    <property type="match status" value="1"/>
</dbReference>
<dbReference type="SUPFAM" id="SSF56672">
    <property type="entry name" value="DNA/RNA polymerases"/>
    <property type="match status" value="1"/>
</dbReference>
<organism evidence="2 3">
    <name type="scientific">Cyprinus carpio</name>
    <name type="common">Common carp</name>
    <dbReference type="NCBI Taxonomy" id="7962"/>
    <lineage>
        <taxon>Eukaryota</taxon>
        <taxon>Metazoa</taxon>
        <taxon>Chordata</taxon>
        <taxon>Craniata</taxon>
        <taxon>Vertebrata</taxon>
        <taxon>Euteleostomi</taxon>
        <taxon>Actinopterygii</taxon>
        <taxon>Neopterygii</taxon>
        <taxon>Teleostei</taxon>
        <taxon>Ostariophysi</taxon>
        <taxon>Cypriniformes</taxon>
        <taxon>Cyprinidae</taxon>
        <taxon>Cyprininae</taxon>
        <taxon>Cyprinus</taxon>
    </lineage>
</organism>
<dbReference type="PANTHER" id="PTHR33332">
    <property type="entry name" value="REVERSE TRANSCRIPTASE DOMAIN-CONTAINING PROTEIN"/>
    <property type="match status" value="1"/>
</dbReference>
<dbReference type="GO" id="GO:0003824">
    <property type="term" value="F:catalytic activity"/>
    <property type="evidence" value="ECO:0007669"/>
    <property type="project" value="InterPro"/>
</dbReference>
<dbReference type="Ensembl" id="ENSCCRT00015047765.1">
    <property type="protein sequence ID" value="ENSCCRP00015046216.1"/>
    <property type="gene ID" value="ENSCCRG00015019142.1"/>
</dbReference>
<evidence type="ECO:0000259" key="1">
    <source>
        <dbReference type="PROSITE" id="PS50878"/>
    </source>
</evidence>
<dbReference type="InterPro" id="IPR043502">
    <property type="entry name" value="DNA/RNA_pol_sf"/>
</dbReference>
<dbReference type="Proteomes" id="UP000694700">
    <property type="component" value="Unplaced"/>
</dbReference>
<protein>
    <recommendedName>
        <fullName evidence="1">Reverse transcriptase domain-containing protein</fullName>
    </recommendedName>
</protein>
<dbReference type="SUPFAM" id="SSF56219">
    <property type="entry name" value="DNase I-like"/>
    <property type="match status" value="1"/>
</dbReference>
<dbReference type="AlphaFoldDB" id="A0A8C1V2Y5"/>
<dbReference type="Pfam" id="PF00078">
    <property type="entry name" value="RVT_1"/>
    <property type="match status" value="1"/>
</dbReference>
<sequence>MRSKYKFNVGSRKNLIVIKPEKHKINEQKQFLKFGLINIKSLTPKAVIVNEMITDHSFDVLCLTETWLKPNDYIGLNESTPPNYCYKHEPRQTGRGGGVATIYSNILNVTQKTGYRFKSFEISMLIVTLSDMQNKSIASLSLATVYRPPGPYTEFLKEFGDFLSDLLVTADKAIIFGDFNIHVDNTNDALGLAFTDLLNCFGVKKNVTWPTHRFNHTLDLIISHGIDLTDIDIVPQSDDVTDHFLVSCILRIDDNNYMASRYRPGRTIVPATKDRFTNNLPDLSQLLCVPVNTHELDETTGNMGTIFSNTLEVVAPIKLKKVREKCTVPWYNSNTHALKKETRRLECKWRKTNLEVFRIAWKNSMSSYRQALKTARAEHIHKLIENNQNNPRFLFSTVARLTNNQTPPDLNIPSQLNSNDFMNFFTDKIDNIRNTITNVDSTASNTLVLSIAPKDKLQCFTTIGQEELNKLITASKPTTCLLDPVPTKLLKELLPVAEKPLLNIINSSLSLGHVPKPFKLAVIKPLIKKPQLDPSELANYRPISNLPFMSKILEKVVSAQLCSYLQKNDLYEEFQSGFRPHHSTETALVKITNDLLLASDQGCISLLVLLDLSAAFDTIDHDILIDRLQNYTGIQGQALRWFRSYLSDRYHFVYLNGESSHLSPVKYGVPQGSVLGPLLFSIYMLPLGNIIRKYGISFHCYADDTQLYISTRPGETSKLSKLTECVKNVKDWMTNNFLLLNSDKTEILLIGPENITQNLVDYNLQLDGCTVTSSTVKNLGVILDSNLSFENHISHVTKTAFFHLRNIAKLRNMLPVPDAEKLVHAFMTSRLDYCNALLGGCPASSINKLQVVQNAAARVLTRSRKYDHITPILQSLHWLPIKFRISYKIFTYLYKALNGLAPAYLTSLLPRYNPSRSLRSQNAGLLIVPRIAKSTKGGRAFSHLAPKLWNSLPDNVRGSDTLPLFKSRLKTHLFGQAFK</sequence>
<dbReference type="InterPro" id="IPR036691">
    <property type="entry name" value="Endo/exonu/phosph_ase_sf"/>
</dbReference>
<dbReference type="PROSITE" id="PS50878">
    <property type="entry name" value="RT_POL"/>
    <property type="match status" value="1"/>
</dbReference>
<dbReference type="CDD" id="cd01650">
    <property type="entry name" value="RT_nLTR_like"/>
    <property type="match status" value="1"/>
</dbReference>
<dbReference type="Pfam" id="PF03372">
    <property type="entry name" value="Exo_endo_phos"/>
    <property type="match status" value="1"/>
</dbReference>
<dbReference type="InterPro" id="IPR000477">
    <property type="entry name" value="RT_dom"/>
</dbReference>
<accession>A0A8C1V2Y5</accession>
<proteinExistence type="predicted"/>
<evidence type="ECO:0000313" key="2">
    <source>
        <dbReference type="Ensembl" id="ENSCCRP00015046216.1"/>
    </source>
</evidence>
<name>A0A8C1V2Y5_CYPCA</name>